<dbReference type="PANTHER" id="PTHR43267:SF1">
    <property type="entry name" value="TRNA THREONYLCARBAMOYLADENOSINE DEHYDRATASE"/>
    <property type="match status" value="1"/>
</dbReference>
<dbReference type="GO" id="GO:0061504">
    <property type="term" value="P:cyclic threonylcarbamoyladenosine biosynthetic process"/>
    <property type="evidence" value="ECO:0007669"/>
    <property type="project" value="TreeGrafter"/>
</dbReference>
<gene>
    <name evidence="3" type="ORF">MNBD_UNCLBAC01-835</name>
</gene>
<dbReference type="CDD" id="cd01483">
    <property type="entry name" value="E1_enzyme_family"/>
    <property type="match status" value="1"/>
</dbReference>
<dbReference type="InterPro" id="IPR045886">
    <property type="entry name" value="ThiF/MoeB/HesA"/>
</dbReference>
<organism evidence="3">
    <name type="scientific">hydrothermal vent metagenome</name>
    <dbReference type="NCBI Taxonomy" id="652676"/>
    <lineage>
        <taxon>unclassified sequences</taxon>
        <taxon>metagenomes</taxon>
        <taxon>ecological metagenomes</taxon>
    </lineage>
</organism>
<name>A0A3B1D994_9ZZZZ</name>
<protein>
    <recommendedName>
        <fullName evidence="2">THIF-type NAD/FAD binding fold domain-containing protein</fullName>
    </recommendedName>
</protein>
<dbReference type="NCBIfam" id="NF006077">
    <property type="entry name" value="PRK08223.1"/>
    <property type="match status" value="1"/>
</dbReference>
<dbReference type="SUPFAM" id="SSF69572">
    <property type="entry name" value="Activating enzymes of the ubiquitin-like proteins"/>
    <property type="match status" value="1"/>
</dbReference>
<keyword evidence="1" id="KW-1133">Transmembrane helix</keyword>
<feature type="domain" description="THIF-type NAD/FAD binding fold" evidence="2">
    <location>
        <begin position="20"/>
        <end position="266"/>
    </location>
</feature>
<keyword evidence="1" id="KW-0812">Transmembrane</keyword>
<reference evidence="3" key="1">
    <citation type="submission" date="2018-06" db="EMBL/GenBank/DDBJ databases">
        <authorList>
            <person name="Zhirakovskaya E."/>
        </authorList>
    </citation>
    <scope>NUCLEOTIDE SEQUENCE</scope>
</reference>
<evidence type="ECO:0000256" key="1">
    <source>
        <dbReference type="SAM" id="Phobius"/>
    </source>
</evidence>
<dbReference type="GO" id="GO:0008641">
    <property type="term" value="F:ubiquitin-like modifier activating enzyme activity"/>
    <property type="evidence" value="ECO:0007669"/>
    <property type="project" value="InterPro"/>
</dbReference>
<dbReference type="EMBL" id="UOGJ01000050">
    <property type="protein sequence ID" value="VAX35411.1"/>
    <property type="molecule type" value="Genomic_DNA"/>
</dbReference>
<dbReference type="Pfam" id="PF00899">
    <property type="entry name" value="ThiF"/>
    <property type="match status" value="1"/>
</dbReference>
<proteinExistence type="predicted"/>
<dbReference type="AlphaFoldDB" id="A0A3B1D994"/>
<feature type="transmembrane region" description="Helical" evidence="1">
    <location>
        <begin position="39"/>
        <end position="60"/>
    </location>
</feature>
<dbReference type="InterPro" id="IPR035985">
    <property type="entry name" value="Ubiquitin-activating_enz"/>
</dbReference>
<dbReference type="GO" id="GO:0061503">
    <property type="term" value="F:tRNA threonylcarbamoyladenosine dehydratase"/>
    <property type="evidence" value="ECO:0007669"/>
    <property type="project" value="TreeGrafter"/>
</dbReference>
<dbReference type="Gene3D" id="3.40.50.720">
    <property type="entry name" value="NAD(P)-binding Rossmann-like Domain"/>
    <property type="match status" value="1"/>
</dbReference>
<dbReference type="InterPro" id="IPR000594">
    <property type="entry name" value="ThiF_NAD_FAD-bd"/>
</dbReference>
<accession>A0A3B1D994</accession>
<dbReference type="PANTHER" id="PTHR43267">
    <property type="entry name" value="TRNA THREONYLCARBAMOYLADENOSINE DEHYDRATASE"/>
    <property type="match status" value="1"/>
</dbReference>
<evidence type="ECO:0000259" key="2">
    <source>
        <dbReference type="Pfam" id="PF00899"/>
    </source>
</evidence>
<keyword evidence="1" id="KW-0472">Membrane</keyword>
<evidence type="ECO:0000313" key="3">
    <source>
        <dbReference type="EMBL" id="VAX35411.1"/>
    </source>
</evidence>
<sequence length="293" mass="33203">MDNFTQYTQNADAYYAEAFQRNIGLLTPNEQKKLRHFKIAIAGVGGVGGFHLLTLLRLGFGNFHIADMDTYEVANFQRQCGAFMHTLGKNKSDTMKEIALSINPHAKIKSFNKGVLKDNVDEFLSDVDVLIDGIEFFSIEIRRLIFSEAQKRGIHVVTAGPLGWGTVMLTFSPTSMSFDQYFDINDNMTVLEKVIAFGVGLAPASLHMRYIDLDSVDLKSKQGPSLVSACQLCASQASTEILTILLKRRTIRAVPHYFQFDPYLQKSKRGYCIGGNRNFWQKIKRWYLFKRFA</sequence>